<dbReference type="Proteomes" id="UP000189670">
    <property type="component" value="Unassembled WGS sequence"/>
</dbReference>
<evidence type="ECO:0000313" key="1">
    <source>
        <dbReference type="EMBL" id="ETR69152.1"/>
    </source>
</evidence>
<reference evidence="2" key="1">
    <citation type="submission" date="2012-11" db="EMBL/GenBank/DDBJ databases">
        <authorList>
            <person name="Lucero-Rivera Y.E."/>
            <person name="Tovar-Ramirez D."/>
        </authorList>
    </citation>
    <scope>NUCLEOTIDE SEQUENCE [LARGE SCALE GENOMIC DNA]</scope>
    <source>
        <strain evidence="2">Araruama</strain>
    </source>
</reference>
<sequence length="147" mass="16778">MTNNLSSIKLSSNPYTKEFLLTDIKYDNKNLSLSTKFDTLKQSDCIGHFDNYPIIPVSIVMHALSKAASKMLSKIVQVNNPAYFIHFATMEAKKLAFAEDIVNIFVNYFGKFNDLYIFKCSAKNELNEKYGSLLLAMERLRGDKKKT</sequence>
<evidence type="ECO:0000313" key="2">
    <source>
        <dbReference type="Proteomes" id="UP000189670"/>
    </source>
</evidence>
<gene>
    <name evidence="1" type="ORF">OMM_04119</name>
</gene>
<dbReference type="AlphaFoldDB" id="A0A1V1P2N9"/>
<organism evidence="1 2">
    <name type="scientific">Candidatus Magnetoglobus multicellularis str. Araruama</name>
    <dbReference type="NCBI Taxonomy" id="890399"/>
    <lineage>
        <taxon>Bacteria</taxon>
        <taxon>Pseudomonadati</taxon>
        <taxon>Thermodesulfobacteriota</taxon>
        <taxon>Desulfobacteria</taxon>
        <taxon>Desulfobacterales</taxon>
        <taxon>Desulfobacteraceae</taxon>
        <taxon>Candidatus Magnetoglobus</taxon>
    </lineage>
</organism>
<proteinExistence type="predicted"/>
<name>A0A1V1P2N9_9BACT</name>
<protein>
    <submittedName>
        <fullName evidence="1">Uncharacterized protein</fullName>
    </submittedName>
</protein>
<dbReference type="EMBL" id="ATBP01000724">
    <property type="protein sequence ID" value="ETR69152.1"/>
    <property type="molecule type" value="Genomic_DNA"/>
</dbReference>
<comment type="caution">
    <text evidence="1">The sequence shown here is derived from an EMBL/GenBank/DDBJ whole genome shotgun (WGS) entry which is preliminary data.</text>
</comment>
<accession>A0A1V1P2N9</accession>